<accession>A0ABR9GDB6</accession>
<dbReference type="PROSITE" id="PS00356">
    <property type="entry name" value="HTH_LACI_1"/>
    <property type="match status" value="1"/>
</dbReference>
<name>A0ABR9GDB6_9GAMM</name>
<evidence type="ECO:0000313" key="6">
    <source>
        <dbReference type="Proteomes" id="UP000651010"/>
    </source>
</evidence>
<dbReference type="Gene3D" id="1.10.260.40">
    <property type="entry name" value="lambda repressor-like DNA-binding domains"/>
    <property type="match status" value="1"/>
</dbReference>
<evidence type="ECO:0000256" key="3">
    <source>
        <dbReference type="ARBA" id="ARBA00023163"/>
    </source>
</evidence>
<dbReference type="CDD" id="cd01392">
    <property type="entry name" value="HTH_LacI"/>
    <property type="match status" value="1"/>
</dbReference>
<keyword evidence="2 5" id="KW-0238">DNA-binding</keyword>
<dbReference type="RefSeq" id="WP_192556857.1">
    <property type="nucleotide sequence ID" value="NZ_JACZZA010000011.1"/>
</dbReference>
<gene>
    <name evidence="5" type="ORF">IGX34_16680</name>
</gene>
<dbReference type="EMBL" id="JACZZA010000011">
    <property type="protein sequence ID" value="MBE1162021.1"/>
    <property type="molecule type" value="Genomic_DNA"/>
</dbReference>
<evidence type="ECO:0000256" key="1">
    <source>
        <dbReference type="ARBA" id="ARBA00023015"/>
    </source>
</evidence>
<dbReference type="SUPFAM" id="SSF53822">
    <property type="entry name" value="Periplasmic binding protein-like I"/>
    <property type="match status" value="1"/>
</dbReference>
<dbReference type="GO" id="GO:0003677">
    <property type="term" value="F:DNA binding"/>
    <property type="evidence" value="ECO:0007669"/>
    <property type="project" value="UniProtKB-KW"/>
</dbReference>
<keyword evidence="6" id="KW-1185">Reference proteome</keyword>
<dbReference type="InterPro" id="IPR010982">
    <property type="entry name" value="Lambda_DNA-bd_dom_sf"/>
</dbReference>
<dbReference type="SMART" id="SM00354">
    <property type="entry name" value="HTH_LACI"/>
    <property type="match status" value="1"/>
</dbReference>
<dbReference type="InterPro" id="IPR000843">
    <property type="entry name" value="HTH_LacI"/>
</dbReference>
<feature type="domain" description="HTH lacI-type" evidence="4">
    <location>
        <begin position="3"/>
        <end position="57"/>
    </location>
</feature>
<dbReference type="InterPro" id="IPR046335">
    <property type="entry name" value="LacI/GalR-like_sensor"/>
</dbReference>
<comment type="caution">
    <text evidence="5">The sequence shown here is derived from an EMBL/GenBank/DDBJ whole genome shotgun (WGS) entry which is preliminary data.</text>
</comment>
<dbReference type="SUPFAM" id="SSF47413">
    <property type="entry name" value="lambda repressor-like DNA-binding domains"/>
    <property type="match status" value="1"/>
</dbReference>
<proteinExistence type="predicted"/>
<organism evidence="5 6">
    <name type="scientific">Dyella acidiphila</name>
    <dbReference type="NCBI Taxonomy" id="2775866"/>
    <lineage>
        <taxon>Bacteria</taxon>
        <taxon>Pseudomonadati</taxon>
        <taxon>Pseudomonadota</taxon>
        <taxon>Gammaproteobacteria</taxon>
        <taxon>Lysobacterales</taxon>
        <taxon>Rhodanobacteraceae</taxon>
        <taxon>Dyella</taxon>
    </lineage>
</organism>
<dbReference type="Gene3D" id="3.40.50.2300">
    <property type="match status" value="2"/>
</dbReference>
<dbReference type="PROSITE" id="PS50932">
    <property type="entry name" value="HTH_LACI_2"/>
    <property type="match status" value="1"/>
</dbReference>
<dbReference type="Proteomes" id="UP000651010">
    <property type="component" value="Unassembled WGS sequence"/>
</dbReference>
<dbReference type="InterPro" id="IPR028082">
    <property type="entry name" value="Peripla_BP_I"/>
</dbReference>
<sequence length="337" mass="36656">MPARIEDVAAHAGVSTKTVSRVLNGHPSVRAKLRVRIEASIRALNYVPNPAARGLAGNRSYLVALLYDNPAVGSSYIMELIVGVLQACKGTPYNAVLHPFEATDDLAAQIDNFVATHRPDALVLVPPHANNIKLLQRLDELDMRYATISSKLREPRIDIGFDERKAAADIVEHLISLGHRRIAHIAGLKGHGARTWRLNGYRDALRKAGIPYDESLVLEGDFTFAAGAAGARTLLSRRRPPTAIFTANDDMACGVMREAYERGLAIPDDLSVCGFDDTPVSQLISPGVTTVHQPCREIGRLAVESVLQSIRDPALRLQARVPYEMQLRASTAAPGKP</sequence>
<keyword evidence="3" id="KW-0804">Transcription</keyword>
<evidence type="ECO:0000313" key="5">
    <source>
        <dbReference type="EMBL" id="MBE1162021.1"/>
    </source>
</evidence>
<evidence type="ECO:0000259" key="4">
    <source>
        <dbReference type="PROSITE" id="PS50932"/>
    </source>
</evidence>
<reference evidence="5 6" key="1">
    <citation type="submission" date="2020-09" db="EMBL/GenBank/DDBJ databases">
        <title>Dyella sp. 7MK23 isolated from forest soil.</title>
        <authorList>
            <person name="Fu J."/>
        </authorList>
    </citation>
    <scope>NUCLEOTIDE SEQUENCE [LARGE SCALE GENOMIC DNA]</scope>
    <source>
        <strain evidence="5 6">7MK23</strain>
    </source>
</reference>
<evidence type="ECO:0000256" key="2">
    <source>
        <dbReference type="ARBA" id="ARBA00023125"/>
    </source>
</evidence>
<dbReference type="CDD" id="cd01545">
    <property type="entry name" value="PBP1_SalR"/>
    <property type="match status" value="1"/>
</dbReference>
<dbReference type="PANTHER" id="PTHR30146:SF153">
    <property type="entry name" value="LACTOSE OPERON REPRESSOR"/>
    <property type="match status" value="1"/>
</dbReference>
<protein>
    <submittedName>
        <fullName evidence="5">LacI family DNA-binding transcriptional regulator</fullName>
    </submittedName>
</protein>
<keyword evidence="1" id="KW-0805">Transcription regulation</keyword>
<dbReference type="PANTHER" id="PTHR30146">
    <property type="entry name" value="LACI-RELATED TRANSCRIPTIONAL REPRESSOR"/>
    <property type="match status" value="1"/>
</dbReference>
<dbReference type="Pfam" id="PF00356">
    <property type="entry name" value="LacI"/>
    <property type="match status" value="1"/>
</dbReference>
<dbReference type="Pfam" id="PF13377">
    <property type="entry name" value="Peripla_BP_3"/>
    <property type="match status" value="1"/>
</dbReference>